<dbReference type="AlphaFoldDB" id="A0A078AJL9"/>
<evidence type="ECO:0000313" key="1">
    <source>
        <dbReference type="EMBL" id="CDW82086.1"/>
    </source>
</evidence>
<gene>
    <name evidence="1" type="primary">Contig14035.g14964</name>
    <name evidence="1" type="ORF">STYLEM_11113</name>
</gene>
<name>A0A078AJL9_STYLE</name>
<dbReference type="InParanoid" id="A0A078AJL9"/>
<reference evidence="1 2" key="1">
    <citation type="submission" date="2014-06" db="EMBL/GenBank/DDBJ databases">
        <authorList>
            <person name="Swart Estienne"/>
        </authorList>
    </citation>
    <scope>NUCLEOTIDE SEQUENCE [LARGE SCALE GENOMIC DNA]</scope>
    <source>
        <strain evidence="1 2">130c</strain>
    </source>
</reference>
<keyword evidence="2" id="KW-1185">Reference proteome</keyword>
<evidence type="ECO:0000313" key="2">
    <source>
        <dbReference type="Proteomes" id="UP000039865"/>
    </source>
</evidence>
<organism evidence="1 2">
    <name type="scientific">Stylonychia lemnae</name>
    <name type="common">Ciliate</name>
    <dbReference type="NCBI Taxonomy" id="5949"/>
    <lineage>
        <taxon>Eukaryota</taxon>
        <taxon>Sar</taxon>
        <taxon>Alveolata</taxon>
        <taxon>Ciliophora</taxon>
        <taxon>Intramacronucleata</taxon>
        <taxon>Spirotrichea</taxon>
        <taxon>Stichotrichia</taxon>
        <taxon>Sporadotrichida</taxon>
        <taxon>Oxytrichidae</taxon>
        <taxon>Stylonychinae</taxon>
        <taxon>Stylonychia</taxon>
    </lineage>
</organism>
<proteinExistence type="predicted"/>
<sequence>MINQLYSLIKNHLRLEENTDEVYAPKSQEKFQDSEIRREKVGKYFNKLPYGLSFDAANKPQKIAQSEDEQFDQIVVYENSKTNKQGEAKHGLHNSNSLIEGQTILKNDRFTINKYSFMNEKSLEEFIQCTQENNLLLVVMVDEKHQILYLRESISTKSGKQDQRKVMEVKYFWRYFINSILKLTQYTRHDKQNLQIRDKAYYICAQEYILQKQVKQWHINAQTRQKESIVHGEKYTTSTFSDFTLNRIVVTLITVNSPILLKLNQIDGNLVMSTNINNICDARSVFGATLIISSLNFNRNGTDPTNQLSHFNLQFVQSFSKDLGVGIIAFTFQYKDPHSNQIKMQQTELDLETGVLRDRIDKMLMLRLTFAMQLSLTQSFPSLIRDSSIAHSVENFRQQDQA</sequence>
<dbReference type="Proteomes" id="UP000039865">
    <property type="component" value="Unassembled WGS sequence"/>
</dbReference>
<accession>A0A078AJL9</accession>
<dbReference type="EMBL" id="CCKQ01010558">
    <property type="protein sequence ID" value="CDW82086.1"/>
    <property type="molecule type" value="Genomic_DNA"/>
</dbReference>
<protein>
    <submittedName>
        <fullName evidence="1">Uncharacterized protein</fullName>
    </submittedName>
</protein>